<comment type="subunit">
    <text evidence="3">Constitutively interacts with CASP4; required for the localization of procaspase 4 to the ER.</text>
</comment>
<evidence type="ECO:0000256" key="3">
    <source>
        <dbReference type="ARBA" id="ARBA00011720"/>
    </source>
</evidence>
<feature type="compositionally biased region" description="Basic residues" evidence="11">
    <location>
        <begin position="8"/>
        <end position="19"/>
    </location>
</feature>
<proteinExistence type="inferred from homology"/>
<accession>A0ABY8TKP9</accession>
<dbReference type="EMBL" id="CP126208">
    <property type="protein sequence ID" value="WIA09002.1"/>
    <property type="molecule type" value="Genomic_DNA"/>
</dbReference>
<evidence type="ECO:0000256" key="10">
    <source>
        <dbReference type="ARBA" id="ARBA00024938"/>
    </source>
</evidence>
<feature type="compositionally biased region" description="Basic residues" evidence="11">
    <location>
        <begin position="105"/>
        <end position="118"/>
    </location>
</feature>
<keyword evidence="9" id="KW-0325">Glycoprotein</keyword>
<protein>
    <submittedName>
        <fullName evidence="13">Uncharacterized protein</fullName>
    </submittedName>
</protein>
<dbReference type="Proteomes" id="UP001244341">
    <property type="component" value="Chromosome 1b"/>
</dbReference>
<dbReference type="InterPro" id="IPR019308">
    <property type="entry name" value="TMEM214"/>
</dbReference>
<evidence type="ECO:0000256" key="6">
    <source>
        <dbReference type="ARBA" id="ARBA00022824"/>
    </source>
</evidence>
<evidence type="ECO:0000313" key="13">
    <source>
        <dbReference type="EMBL" id="WIA09002.1"/>
    </source>
</evidence>
<feature type="compositionally biased region" description="Basic and acidic residues" evidence="11">
    <location>
        <begin position="44"/>
        <end position="71"/>
    </location>
</feature>
<evidence type="ECO:0000256" key="8">
    <source>
        <dbReference type="ARBA" id="ARBA00023136"/>
    </source>
</evidence>
<keyword evidence="8 12" id="KW-0472">Membrane</keyword>
<evidence type="ECO:0000256" key="11">
    <source>
        <dbReference type="SAM" id="MobiDB-lite"/>
    </source>
</evidence>
<name>A0ABY8TKP9_TETOB</name>
<gene>
    <name evidence="13" type="ORF">OEZ85_008416</name>
</gene>
<evidence type="ECO:0000313" key="14">
    <source>
        <dbReference type="Proteomes" id="UP001244341"/>
    </source>
</evidence>
<evidence type="ECO:0000256" key="4">
    <source>
        <dbReference type="ARBA" id="ARBA00022692"/>
    </source>
</evidence>
<feature type="compositionally biased region" description="Basic and acidic residues" evidence="11">
    <location>
        <begin position="20"/>
        <end position="31"/>
    </location>
</feature>
<evidence type="ECO:0000256" key="2">
    <source>
        <dbReference type="ARBA" id="ARBA00007984"/>
    </source>
</evidence>
<keyword evidence="5" id="KW-0053">Apoptosis</keyword>
<sequence length="571" mass="59306">MDDDWHTVHTRTKDKKQRQKEKQEEKQDEPASKGASTAADPFAEFDRAFAEKAAQKEQQQRDAFAELEVHEAPAAAPAEQGGAEEEWGSSADEAVQPSSAAPTRPAKKQKPKPVRKPKLTVAQVAAGVDVGSLLHRMAEAQLRYSTNETAQVEALSDRLLVLFREAHFDLGGLLAGQQGLQQASQQPICDMPHPLMNALASFVASVGEGALAAVVAPITAAVVADVAAAAAAGSGGAAAAASAGKSKAGLLVMLAVILRTRPQVLVQASGQMRAAGGQLSGPGRLPVLLWVINQAALAEPAVGVAVSCPAQYEDWLLLALESAALSDAAPGAPDELVMRSAAHAVACLRGSGACFSLWKSKHKSSLRGSARILAALQQRPALLQPLLSTPRAAASLQQLLAALPARHHTFLATGKGGWQGACAKVAEDACSKLAQKLPRGRLRDGAAASGGGGSSVATVLGLAVLLVGLVVVLGLYRLEVAGIVQAYAGKEAAQQLDAAVLSPLAVGLQQLAPYVQQAQQAAAPLLEPLRPVFAAVGQQVERAVAYVQQQLDLVDEVARKNPDVDISLFED</sequence>
<comment type="similarity">
    <text evidence="2">Belongs to the TMEM214 family.</text>
</comment>
<dbReference type="PANTHER" id="PTHR13448">
    <property type="entry name" value="TRANSMEMBRANE PROTEIN 214"/>
    <property type="match status" value="1"/>
</dbReference>
<feature type="region of interest" description="Disordered" evidence="11">
    <location>
        <begin position="1"/>
        <end position="118"/>
    </location>
</feature>
<feature type="compositionally biased region" description="Low complexity" evidence="11">
    <location>
        <begin position="72"/>
        <end position="81"/>
    </location>
</feature>
<comment type="function">
    <text evidence="10">Critical mediator, in cooperation with CASP4, of endoplasmic reticulum-stress induced apoptosis. Required or the activation of CASP4 following endoplasmic reticulum stress.</text>
</comment>
<keyword evidence="7 12" id="KW-1133">Transmembrane helix</keyword>
<dbReference type="PANTHER" id="PTHR13448:SF0">
    <property type="entry name" value="TRANSMEMBRANE PROTEIN 214"/>
    <property type="match status" value="1"/>
</dbReference>
<feature type="transmembrane region" description="Helical" evidence="12">
    <location>
        <begin position="456"/>
        <end position="476"/>
    </location>
</feature>
<reference evidence="13 14" key="1">
    <citation type="submission" date="2023-05" db="EMBL/GenBank/DDBJ databases">
        <title>A 100% complete, gapless, phased diploid assembly of the Scenedesmus obliquus UTEX 3031 genome.</title>
        <authorList>
            <person name="Biondi T.C."/>
            <person name="Hanschen E.R."/>
            <person name="Kwon T."/>
            <person name="Eng W."/>
            <person name="Kruse C.P.S."/>
            <person name="Koehler S.I."/>
            <person name="Kunde Y."/>
            <person name="Gleasner C.D."/>
            <person name="You Mak K.T."/>
            <person name="Polle J."/>
            <person name="Hovde B.T."/>
            <person name="Starkenburg S.R."/>
        </authorList>
    </citation>
    <scope>NUCLEOTIDE SEQUENCE [LARGE SCALE GENOMIC DNA]</scope>
    <source>
        <strain evidence="13 14">DOE0152z</strain>
    </source>
</reference>
<evidence type="ECO:0000256" key="7">
    <source>
        <dbReference type="ARBA" id="ARBA00022989"/>
    </source>
</evidence>
<evidence type="ECO:0000256" key="12">
    <source>
        <dbReference type="SAM" id="Phobius"/>
    </source>
</evidence>
<organism evidence="13 14">
    <name type="scientific">Tetradesmus obliquus</name>
    <name type="common">Green alga</name>
    <name type="synonym">Acutodesmus obliquus</name>
    <dbReference type="NCBI Taxonomy" id="3088"/>
    <lineage>
        <taxon>Eukaryota</taxon>
        <taxon>Viridiplantae</taxon>
        <taxon>Chlorophyta</taxon>
        <taxon>core chlorophytes</taxon>
        <taxon>Chlorophyceae</taxon>
        <taxon>CS clade</taxon>
        <taxon>Sphaeropleales</taxon>
        <taxon>Scenedesmaceae</taxon>
        <taxon>Tetradesmus</taxon>
    </lineage>
</organism>
<evidence type="ECO:0000256" key="5">
    <source>
        <dbReference type="ARBA" id="ARBA00022703"/>
    </source>
</evidence>
<keyword evidence="14" id="KW-1185">Reference proteome</keyword>
<comment type="subcellular location">
    <subcellularLocation>
        <location evidence="1">Endoplasmic reticulum membrane</location>
        <topology evidence="1">Multi-pass membrane protein</topology>
    </subcellularLocation>
</comment>
<evidence type="ECO:0000256" key="9">
    <source>
        <dbReference type="ARBA" id="ARBA00023180"/>
    </source>
</evidence>
<keyword evidence="4 12" id="KW-0812">Transmembrane</keyword>
<evidence type="ECO:0000256" key="1">
    <source>
        <dbReference type="ARBA" id="ARBA00004477"/>
    </source>
</evidence>
<keyword evidence="6" id="KW-0256">Endoplasmic reticulum</keyword>